<gene>
    <name evidence="5" type="ORF">RD792_000806</name>
</gene>
<feature type="region of interest" description="Disordered" evidence="3">
    <location>
        <begin position="251"/>
        <end position="271"/>
    </location>
</feature>
<dbReference type="Gene3D" id="3.10.330.10">
    <property type="match status" value="1"/>
</dbReference>
<evidence type="ECO:0000256" key="2">
    <source>
        <dbReference type="ARBA" id="ARBA00022840"/>
    </source>
</evidence>
<dbReference type="Proteomes" id="UP001291926">
    <property type="component" value="Unassembled WGS sequence"/>
</dbReference>
<name>A0ABR0DLQ0_9LAMI</name>
<protein>
    <recommendedName>
        <fullName evidence="4">Peroxisomal ATPase PEX1 N-terminal C-lobe domain-containing protein</fullName>
    </recommendedName>
</protein>
<comment type="caution">
    <text evidence="5">The sequence shown here is derived from an EMBL/GenBank/DDBJ whole genome shotgun (WGS) entry which is preliminary data.</text>
</comment>
<keyword evidence="6" id="KW-1185">Reference proteome</keyword>
<dbReference type="InterPro" id="IPR029067">
    <property type="entry name" value="CDC48_domain_2-like_sf"/>
</dbReference>
<dbReference type="InterPro" id="IPR015342">
    <property type="entry name" value="PEX1-N_C-lobe"/>
</dbReference>
<evidence type="ECO:0000259" key="4">
    <source>
        <dbReference type="Pfam" id="PF09262"/>
    </source>
</evidence>
<dbReference type="SUPFAM" id="SSF54585">
    <property type="entry name" value="Cdc48 domain 2-like"/>
    <property type="match status" value="1"/>
</dbReference>
<keyword evidence="2" id="KW-0067">ATP-binding</keyword>
<dbReference type="EMBL" id="JAYDYQ010001087">
    <property type="protein sequence ID" value="KAK4490149.1"/>
    <property type="molecule type" value="Genomic_DNA"/>
</dbReference>
<dbReference type="Pfam" id="PF09262">
    <property type="entry name" value="PEX-1N"/>
    <property type="match status" value="1"/>
</dbReference>
<evidence type="ECO:0000256" key="1">
    <source>
        <dbReference type="ARBA" id="ARBA00022741"/>
    </source>
</evidence>
<evidence type="ECO:0000313" key="6">
    <source>
        <dbReference type="Proteomes" id="UP001291926"/>
    </source>
</evidence>
<accession>A0ABR0DLQ0</accession>
<dbReference type="SUPFAM" id="SSF50692">
    <property type="entry name" value="ADC-like"/>
    <property type="match status" value="1"/>
</dbReference>
<organism evidence="5 6">
    <name type="scientific">Penstemon davidsonii</name>
    <dbReference type="NCBI Taxonomy" id="160366"/>
    <lineage>
        <taxon>Eukaryota</taxon>
        <taxon>Viridiplantae</taxon>
        <taxon>Streptophyta</taxon>
        <taxon>Embryophyta</taxon>
        <taxon>Tracheophyta</taxon>
        <taxon>Spermatophyta</taxon>
        <taxon>Magnoliopsida</taxon>
        <taxon>eudicotyledons</taxon>
        <taxon>Gunneridae</taxon>
        <taxon>Pentapetalae</taxon>
        <taxon>asterids</taxon>
        <taxon>lamiids</taxon>
        <taxon>Lamiales</taxon>
        <taxon>Plantaginaceae</taxon>
        <taxon>Cheloneae</taxon>
        <taxon>Penstemon</taxon>
    </lineage>
</organism>
<evidence type="ECO:0000256" key="3">
    <source>
        <dbReference type="SAM" id="MobiDB-lite"/>
    </source>
</evidence>
<keyword evidence="1" id="KW-0547">Nucleotide-binding</keyword>
<reference evidence="5 6" key="1">
    <citation type="journal article" date="2023" name="bioRxiv">
        <title>Genome report: Whole genome sequence and annotation of Penstemon davidsonii.</title>
        <authorList>
            <person name="Ostevik K.L."/>
            <person name="Alabady M."/>
            <person name="Zhang M."/>
            <person name="Rausher M.D."/>
        </authorList>
    </citation>
    <scope>NUCLEOTIDE SEQUENCE [LARGE SCALE GENOMIC DNA]</scope>
    <source>
        <strain evidence="5">DNT005</strain>
        <tissue evidence="5">Whole leaf</tissue>
    </source>
</reference>
<dbReference type="InterPro" id="IPR009010">
    <property type="entry name" value="Asp_de-COase-like_dom_sf"/>
</dbReference>
<feature type="domain" description="Peroxisomal ATPase PEX1 N-terminal C-lobe" evidence="4">
    <location>
        <begin position="92"/>
        <end position="171"/>
    </location>
</feature>
<proteinExistence type="predicted"/>
<evidence type="ECO:0000313" key="5">
    <source>
        <dbReference type="EMBL" id="KAK4490149.1"/>
    </source>
</evidence>
<sequence length="317" mass="35524">MEFEVRVIGGIESCFISLPLSLIQTLQSGYLPPILAIELRSDTRLWHVAWCGSASSSSSIEIAQQYAVCIGLCNRTVVNVRVVSNLPKATLVTIEPLTEDDWEILELNSELAESDILKQVGIVHEEMRFPLWLHGQTVVTFLVMSTFPQTPLTSELFPVQLVPGTEVAVAPKRRKNPSIQSPDKEHTITKVLLRVQDSDNRFIYKCDQDGVKMDVVFTSGVFLHPETATKYEFSSLQYVVIAPRLLSKETKKKLHSENSATEKDANNGNLTNKQDCHEVVVRILLSESVAKGHIMLSQSLRLFLGTRLHSCRLILQN</sequence>